<keyword evidence="3" id="KW-1185">Reference proteome</keyword>
<proteinExistence type="predicted"/>
<evidence type="ECO:0000313" key="2">
    <source>
        <dbReference type="EMBL" id="MDT0343475.1"/>
    </source>
</evidence>
<sequence length="165" mass="17084">MSESPNADTQHAGRPGEGSQGFAGTAREQGRSMAYQARDQARTTAHDLRGRVADEADSQTHRTAGTVRQWADDLAGLAHNAPGDSPARTLVAQAAEGGHQAADYIDQHGFGGLIDEVQDFARRRPAAFLGGAALAGLAVGRMVKAGRAGSGGARPDEPEGGSAWR</sequence>
<name>A0ABU2MPD2_9ACTN</name>
<feature type="region of interest" description="Disordered" evidence="1">
    <location>
        <begin position="1"/>
        <end position="65"/>
    </location>
</feature>
<organism evidence="2 3">
    <name type="scientific">Streptomyces litchfieldiae</name>
    <dbReference type="NCBI Taxonomy" id="3075543"/>
    <lineage>
        <taxon>Bacteria</taxon>
        <taxon>Bacillati</taxon>
        <taxon>Actinomycetota</taxon>
        <taxon>Actinomycetes</taxon>
        <taxon>Kitasatosporales</taxon>
        <taxon>Streptomycetaceae</taxon>
        <taxon>Streptomyces</taxon>
    </lineage>
</organism>
<evidence type="ECO:0000313" key="3">
    <source>
        <dbReference type="Proteomes" id="UP001183246"/>
    </source>
</evidence>
<evidence type="ECO:0008006" key="4">
    <source>
        <dbReference type="Google" id="ProtNLM"/>
    </source>
</evidence>
<feature type="compositionally biased region" description="Basic and acidic residues" evidence="1">
    <location>
        <begin position="39"/>
        <end position="60"/>
    </location>
</feature>
<evidence type="ECO:0000256" key="1">
    <source>
        <dbReference type="SAM" id="MobiDB-lite"/>
    </source>
</evidence>
<protein>
    <recommendedName>
        <fullName evidence="4">DUF3618 domain-containing protein</fullName>
    </recommendedName>
</protein>
<gene>
    <name evidence="2" type="ORF">RM590_12745</name>
</gene>
<dbReference type="Proteomes" id="UP001183246">
    <property type="component" value="Unassembled WGS sequence"/>
</dbReference>
<reference evidence="3" key="1">
    <citation type="submission" date="2023-07" db="EMBL/GenBank/DDBJ databases">
        <title>30 novel species of actinomycetes from the DSMZ collection.</title>
        <authorList>
            <person name="Nouioui I."/>
        </authorList>
    </citation>
    <scope>NUCLEOTIDE SEQUENCE [LARGE SCALE GENOMIC DNA]</scope>
    <source>
        <strain evidence="3">DSM 44938</strain>
    </source>
</reference>
<dbReference type="EMBL" id="JAVREL010000006">
    <property type="protein sequence ID" value="MDT0343475.1"/>
    <property type="molecule type" value="Genomic_DNA"/>
</dbReference>
<comment type="caution">
    <text evidence="2">The sequence shown here is derived from an EMBL/GenBank/DDBJ whole genome shotgun (WGS) entry which is preliminary data.</text>
</comment>
<dbReference type="RefSeq" id="WP_311704613.1">
    <property type="nucleotide sequence ID" value="NZ_JAVREL010000006.1"/>
</dbReference>
<accession>A0ABU2MPD2</accession>
<feature type="region of interest" description="Disordered" evidence="1">
    <location>
        <begin position="146"/>
        <end position="165"/>
    </location>
</feature>